<comment type="caution">
    <text evidence="1">The sequence shown here is derived from an EMBL/GenBank/DDBJ whole genome shotgun (WGS) entry which is preliminary data.</text>
</comment>
<reference evidence="1 2" key="1">
    <citation type="journal article" date="2023" name="Science">
        <title>Complex scaffold remodeling in plant triterpene biosynthesis.</title>
        <authorList>
            <person name="De La Pena R."/>
            <person name="Hodgson H."/>
            <person name="Liu J.C."/>
            <person name="Stephenson M.J."/>
            <person name="Martin A.C."/>
            <person name="Owen C."/>
            <person name="Harkess A."/>
            <person name="Leebens-Mack J."/>
            <person name="Jimenez L.E."/>
            <person name="Osbourn A."/>
            <person name="Sattely E.S."/>
        </authorList>
    </citation>
    <scope>NUCLEOTIDE SEQUENCE [LARGE SCALE GENOMIC DNA]</scope>
    <source>
        <strain evidence="2">cv. JPN11</strain>
        <tissue evidence="1">Leaf</tissue>
    </source>
</reference>
<gene>
    <name evidence="1" type="ORF">OWV82_000861</name>
</gene>
<evidence type="ECO:0000313" key="1">
    <source>
        <dbReference type="EMBL" id="KAJ4727823.1"/>
    </source>
</evidence>
<dbReference type="Proteomes" id="UP001164539">
    <property type="component" value="Chromosome 1"/>
</dbReference>
<name>A0ACC1YXP9_MELAZ</name>
<accession>A0ACC1YXP9</accession>
<proteinExistence type="predicted"/>
<dbReference type="EMBL" id="CM051394">
    <property type="protein sequence ID" value="KAJ4727823.1"/>
    <property type="molecule type" value="Genomic_DNA"/>
</dbReference>
<protein>
    <submittedName>
        <fullName evidence="1">Pentatricopeptide repeat-containing protein</fullName>
    </submittedName>
</protein>
<sequence length="503" mass="57719">MLNGNQSRLIAHGRFLARQLWSASAKAVSETAAPKTMGNGSGLYKRLSALWATGGSVAQTLNEYIMDGKQLRKDELERCIRELRSYRRFDHALEIMEWMEKRKINFNTTDFALRLDFTAKTKGIAAAENYFSKLPPYAKNHSTYGALLNCYCKELMTEKALALFDKMDQLNFISRSLPFNNLITMYLKLGQPEKVPSLVDKMKQRNISPCGYTYVVWMQSYANLNDINGVERIFEEMKENCNEQCSWSTYTNLASIYVKAKLFQKAELALKKVEEVRPRDRQAYHFLISLYASTSNLEAVNRVWNILKSSFPQANLSYLVMLQALANLNAVDLLKKCFEQWESSCSSYDRRLVNVAIRAYLNQDMYEEAVSTFNNAKKRVKDRYSKAREAFMIYYLRTGQLDLALTEMEAAASEGKEYGWCPKEETVSAFFKLVEEQKDVDGAEEFCKVLKSLNCLDSNAYNLLIRTYIAAGKLASAMRQRLEDDDIEISQELDDLLAKVCPQ</sequence>
<evidence type="ECO:0000313" key="2">
    <source>
        <dbReference type="Proteomes" id="UP001164539"/>
    </source>
</evidence>
<organism evidence="1 2">
    <name type="scientific">Melia azedarach</name>
    <name type="common">Chinaberry tree</name>
    <dbReference type="NCBI Taxonomy" id="155640"/>
    <lineage>
        <taxon>Eukaryota</taxon>
        <taxon>Viridiplantae</taxon>
        <taxon>Streptophyta</taxon>
        <taxon>Embryophyta</taxon>
        <taxon>Tracheophyta</taxon>
        <taxon>Spermatophyta</taxon>
        <taxon>Magnoliopsida</taxon>
        <taxon>eudicotyledons</taxon>
        <taxon>Gunneridae</taxon>
        <taxon>Pentapetalae</taxon>
        <taxon>rosids</taxon>
        <taxon>malvids</taxon>
        <taxon>Sapindales</taxon>
        <taxon>Meliaceae</taxon>
        <taxon>Melia</taxon>
    </lineage>
</organism>
<keyword evidence="2" id="KW-1185">Reference proteome</keyword>